<feature type="compositionally biased region" description="Basic residues" evidence="1">
    <location>
        <begin position="1"/>
        <end position="11"/>
    </location>
</feature>
<feature type="compositionally biased region" description="Polar residues" evidence="1">
    <location>
        <begin position="75"/>
        <end position="95"/>
    </location>
</feature>
<accession>A0A0L0W0N6</accession>
<dbReference type="EMBL" id="AJIL01000009">
    <property type="protein sequence ID" value="KNF05076.1"/>
    <property type="molecule type" value="Genomic_DNA"/>
</dbReference>
<keyword evidence="3" id="KW-1185">Reference proteome</keyword>
<dbReference type="OrthoDB" id="2504757at2759"/>
<name>A0A0L0W0N6_9BASI</name>
<dbReference type="AlphaFoldDB" id="A0A0L0W0N6"/>
<gene>
    <name evidence="2" type="ORF">PSTG_01707</name>
</gene>
<comment type="caution">
    <text evidence="2">The sequence shown here is derived from an EMBL/GenBank/DDBJ whole genome shotgun (WGS) entry which is preliminary data.</text>
</comment>
<reference evidence="3" key="1">
    <citation type="submission" date="2014-03" db="EMBL/GenBank/DDBJ databases">
        <title>The Genome Sequence of Puccinia striiformis f. sp. tritici PST-78.</title>
        <authorList>
            <consortium name="The Broad Institute Genome Sequencing Platform"/>
            <person name="Cuomo C."/>
            <person name="Hulbert S."/>
            <person name="Chen X."/>
            <person name="Walker B."/>
            <person name="Young S.K."/>
            <person name="Zeng Q."/>
            <person name="Gargeya S."/>
            <person name="Fitzgerald M."/>
            <person name="Haas B."/>
            <person name="Abouelleil A."/>
            <person name="Alvarado L."/>
            <person name="Arachchi H.M."/>
            <person name="Berlin A.M."/>
            <person name="Chapman S.B."/>
            <person name="Goldberg J."/>
            <person name="Griggs A."/>
            <person name="Gujja S."/>
            <person name="Hansen M."/>
            <person name="Howarth C."/>
            <person name="Imamovic A."/>
            <person name="Larimer J."/>
            <person name="McCowan C."/>
            <person name="Montmayeur A."/>
            <person name="Murphy C."/>
            <person name="Neiman D."/>
            <person name="Pearson M."/>
            <person name="Priest M."/>
            <person name="Roberts A."/>
            <person name="Saif S."/>
            <person name="Shea T."/>
            <person name="Sisk P."/>
            <person name="Sykes S."/>
            <person name="Wortman J."/>
            <person name="Nusbaum C."/>
            <person name="Birren B."/>
        </authorList>
    </citation>
    <scope>NUCLEOTIDE SEQUENCE [LARGE SCALE GENOMIC DNA]</scope>
    <source>
        <strain evidence="3">race PST-78</strain>
    </source>
</reference>
<dbReference type="Proteomes" id="UP000054564">
    <property type="component" value="Unassembled WGS sequence"/>
</dbReference>
<feature type="compositionally biased region" description="Basic and acidic residues" evidence="1">
    <location>
        <begin position="12"/>
        <end position="24"/>
    </location>
</feature>
<protein>
    <submittedName>
        <fullName evidence="2">Uncharacterized protein</fullName>
    </submittedName>
</protein>
<proteinExistence type="predicted"/>
<feature type="region of interest" description="Disordered" evidence="1">
    <location>
        <begin position="1"/>
        <end position="113"/>
    </location>
</feature>
<feature type="compositionally biased region" description="Basic and acidic residues" evidence="1">
    <location>
        <begin position="98"/>
        <end position="109"/>
    </location>
</feature>
<evidence type="ECO:0000313" key="3">
    <source>
        <dbReference type="Proteomes" id="UP000054564"/>
    </source>
</evidence>
<sequence>MKQQRAWKAKKKWDVQDISQDRKNANPYIGEASHRVDSSKPIPVNTNHEELSLVAQKEPPPNPKTESKLEGQATCEVSQAPLENTDQEETSSSLGEPSAEHSNTEEKVKLNGPKDIVMQDKQSRILAINFSNPGWDSPDMIPSSEEKHILDLIKNRKITENLKLITKAEIRSDVNYDAQAEILNSEFQKLKTSQRLDNTSKSPVSMMSSLDIEPQFTKKIQQVYEDMMFTPEKQGFKTTRLCDYSKSTVEKFYEIWGWEAVISWEKNRLDIGLMTQLALLLNLDHETSHFGISPMYHQGTDLYERFLIMHIEKKKFNKIVKSIYNIIGKHEGARRLEGFCRYLRDHTTARNYALKRSTWFRGGLKEIHQVAYLELQLGLSDLPESQTQVNPWPIPFGTKKEEEHLKEFLSKICGRTDAEKKLELREYLKKLPYPSNWWLKIGLEPAIKRFGIDVLKIMKIGNALQFGSKDFVGDALIKNRVPIEDAFSTVLDIMTEPSGLPWIESAERAWLYSFCGRFYQDRLQQLSHLAVSRKLTKQIGKPNATGWALVWCDLGLKISEVPASISSTSPLQIQQKIKEYENLSGYEKLAIAIWYKSFSAKPFSSLGESKDIRVLSPLEENKSLPLVMIADNTKTNKGKNLQYPVNLKVVWKFLRDWIRYSWSIS</sequence>
<evidence type="ECO:0000313" key="2">
    <source>
        <dbReference type="EMBL" id="KNF05076.1"/>
    </source>
</evidence>
<evidence type="ECO:0000256" key="1">
    <source>
        <dbReference type="SAM" id="MobiDB-lite"/>
    </source>
</evidence>
<organism evidence="2 3">
    <name type="scientific">Puccinia striiformis f. sp. tritici PST-78</name>
    <dbReference type="NCBI Taxonomy" id="1165861"/>
    <lineage>
        <taxon>Eukaryota</taxon>
        <taxon>Fungi</taxon>
        <taxon>Dikarya</taxon>
        <taxon>Basidiomycota</taxon>
        <taxon>Pucciniomycotina</taxon>
        <taxon>Pucciniomycetes</taxon>
        <taxon>Pucciniales</taxon>
        <taxon>Pucciniaceae</taxon>
        <taxon>Puccinia</taxon>
    </lineage>
</organism>